<comment type="caution">
    <text evidence="1">The sequence shown here is derived from an EMBL/GenBank/DDBJ whole genome shotgun (WGS) entry which is preliminary data.</text>
</comment>
<evidence type="ECO:0000313" key="1">
    <source>
        <dbReference type="EMBL" id="MFC5289967.1"/>
    </source>
</evidence>
<dbReference type="EMBL" id="JBHSKF010000013">
    <property type="protein sequence ID" value="MFC5289967.1"/>
    <property type="molecule type" value="Genomic_DNA"/>
</dbReference>
<name>A0ABW0ERF2_9PSEU</name>
<dbReference type="RefSeq" id="WP_378249835.1">
    <property type="nucleotide sequence ID" value="NZ_JBHSKF010000013.1"/>
</dbReference>
<dbReference type="Proteomes" id="UP001596157">
    <property type="component" value="Unassembled WGS sequence"/>
</dbReference>
<proteinExistence type="predicted"/>
<evidence type="ECO:0000313" key="2">
    <source>
        <dbReference type="Proteomes" id="UP001596157"/>
    </source>
</evidence>
<keyword evidence="2" id="KW-1185">Reference proteome</keyword>
<protein>
    <submittedName>
        <fullName evidence="1">Uncharacterized protein</fullName>
    </submittedName>
</protein>
<gene>
    <name evidence="1" type="ORF">ACFPM7_23165</name>
</gene>
<sequence length="493" mass="50109">MSTLRLRPAVRATATTSGLHLRGWDSSVTIDGGTGVHALWRWLDGHLSAGVDREALLTELPPPSARPAVRLLVDQLEDLGMVYAGERAPDWLAAFADAPADAGRRLSAATAVVTGGPLGAAVVAALVRCGVRAEHVPGEGPVIAASGEHAVVIDGEVPIVVSPVTEPDTAHALVQHARGALGTTSAPTPAARELAAWIAADRLVRALAGMAADPAVAVVRTDPLGVTRHTRPDSTPPAADTLDAALLAADVLADPVFGLLRPVRVDTHPQLPVGLAEVDGPRAPVTAAGTTTDTARLAAVTAAAQQLLGPARDSAVGFTASHALGLLLRHRVHADPALGTPRDTDWRTDPQAARWTRTTGHRLGLDVTVGTRDLGGAWHAVAVAPSGDVLGWAVELTAGSAAALALVAAAGRHIAGTPVVGPSGALPAPDITTDDLRGDLGAWLWPAPLAEREPQLHDVLGRLVGGRHGTAPPAAADLARAGLTVATGPGSPC</sequence>
<accession>A0ABW0ERF2</accession>
<organism evidence="1 2">
    <name type="scientific">Actinokineospora guangxiensis</name>
    <dbReference type="NCBI Taxonomy" id="1490288"/>
    <lineage>
        <taxon>Bacteria</taxon>
        <taxon>Bacillati</taxon>
        <taxon>Actinomycetota</taxon>
        <taxon>Actinomycetes</taxon>
        <taxon>Pseudonocardiales</taxon>
        <taxon>Pseudonocardiaceae</taxon>
        <taxon>Actinokineospora</taxon>
    </lineage>
</organism>
<reference evidence="2" key="1">
    <citation type="journal article" date="2019" name="Int. J. Syst. Evol. Microbiol.">
        <title>The Global Catalogue of Microorganisms (GCM) 10K type strain sequencing project: providing services to taxonomists for standard genome sequencing and annotation.</title>
        <authorList>
            <consortium name="The Broad Institute Genomics Platform"/>
            <consortium name="The Broad Institute Genome Sequencing Center for Infectious Disease"/>
            <person name="Wu L."/>
            <person name="Ma J."/>
        </authorList>
    </citation>
    <scope>NUCLEOTIDE SEQUENCE [LARGE SCALE GENOMIC DNA]</scope>
    <source>
        <strain evidence="2">CCUG 59778</strain>
    </source>
</reference>